<accession>I3SE86</accession>
<sequence>MHEGQYARMLASWILDKIICVAREMRNPVKVEVESNLHAKKLRKLNGVTDLSLQSKTLRTSSSILLIVMGSNMYLTPST</sequence>
<dbReference type="EMBL" id="BT138783">
    <property type="protein sequence ID" value="AFK38578.1"/>
    <property type="molecule type" value="mRNA"/>
</dbReference>
<evidence type="ECO:0000313" key="1">
    <source>
        <dbReference type="EMBL" id="AFK38578.1"/>
    </source>
</evidence>
<protein>
    <submittedName>
        <fullName evidence="1">Uncharacterized protein</fullName>
    </submittedName>
</protein>
<name>I3SE86_MEDTR</name>
<reference evidence="1" key="1">
    <citation type="submission" date="2012-05" db="EMBL/GenBank/DDBJ databases">
        <authorList>
            <person name="Krishnakumar V."/>
            <person name="Cheung F."/>
            <person name="Xiao Y."/>
            <person name="Chan A."/>
            <person name="Moskal W.A."/>
            <person name="Town C.D."/>
        </authorList>
    </citation>
    <scope>NUCLEOTIDE SEQUENCE</scope>
</reference>
<proteinExistence type="evidence at transcript level"/>
<dbReference type="AlphaFoldDB" id="I3SE86"/>
<organism evidence="1">
    <name type="scientific">Medicago truncatula</name>
    <name type="common">Barrel medic</name>
    <name type="synonym">Medicago tribuloides</name>
    <dbReference type="NCBI Taxonomy" id="3880"/>
    <lineage>
        <taxon>Eukaryota</taxon>
        <taxon>Viridiplantae</taxon>
        <taxon>Streptophyta</taxon>
        <taxon>Embryophyta</taxon>
        <taxon>Tracheophyta</taxon>
        <taxon>Spermatophyta</taxon>
        <taxon>Magnoliopsida</taxon>
        <taxon>eudicotyledons</taxon>
        <taxon>Gunneridae</taxon>
        <taxon>Pentapetalae</taxon>
        <taxon>rosids</taxon>
        <taxon>fabids</taxon>
        <taxon>Fabales</taxon>
        <taxon>Fabaceae</taxon>
        <taxon>Papilionoideae</taxon>
        <taxon>50 kb inversion clade</taxon>
        <taxon>NPAAA clade</taxon>
        <taxon>Hologalegina</taxon>
        <taxon>IRL clade</taxon>
        <taxon>Trifolieae</taxon>
        <taxon>Medicago</taxon>
    </lineage>
</organism>